<gene>
    <name evidence="1" type="ORF">MRATA1EN1_LOCUS26176</name>
</gene>
<dbReference type="EMBL" id="OX459942">
    <property type="protein sequence ID" value="CAI9177214.1"/>
    <property type="molecule type" value="Genomic_DNA"/>
</dbReference>
<evidence type="ECO:0000313" key="1">
    <source>
        <dbReference type="EMBL" id="CAI9177214.1"/>
    </source>
</evidence>
<dbReference type="Proteomes" id="UP001176941">
    <property type="component" value="Chromosome 6"/>
</dbReference>
<accession>A0ABN8ZU25</accession>
<organism evidence="1 2">
    <name type="scientific">Rangifer tarandus platyrhynchus</name>
    <name type="common">Svalbard reindeer</name>
    <dbReference type="NCBI Taxonomy" id="3082113"/>
    <lineage>
        <taxon>Eukaryota</taxon>
        <taxon>Metazoa</taxon>
        <taxon>Chordata</taxon>
        <taxon>Craniata</taxon>
        <taxon>Vertebrata</taxon>
        <taxon>Euteleostomi</taxon>
        <taxon>Mammalia</taxon>
        <taxon>Eutheria</taxon>
        <taxon>Laurasiatheria</taxon>
        <taxon>Artiodactyla</taxon>
        <taxon>Ruminantia</taxon>
        <taxon>Pecora</taxon>
        <taxon>Cervidae</taxon>
        <taxon>Odocoileinae</taxon>
        <taxon>Rangifer</taxon>
    </lineage>
</organism>
<name>A0ABN8ZU25_RANTA</name>
<proteinExistence type="predicted"/>
<evidence type="ECO:0000313" key="2">
    <source>
        <dbReference type="Proteomes" id="UP001176941"/>
    </source>
</evidence>
<keyword evidence="2" id="KW-1185">Reference proteome</keyword>
<sequence>MATAGSRSARVWSPPGRRCFGYARAGFGCGGGAKATRWPAPPLAAAVTPGLAAGQSGRQPLYAVPGRLAAAHAQ</sequence>
<reference evidence="1" key="1">
    <citation type="submission" date="2023-04" db="EMBL/GenBank/DDBJ databases">
        <authorList>
            <consortium name="ELIXIR-Norway"/>
        </authorList>
    </citation>
    <scope>NUCLEOTIDE SEQUENCE [LARGE SCALE GENOMIC DNA]</scope>
</reference>
<protein>
    <submittedName>
        <fullName evidence="1">Uncharacterized protein</fullName>
    </submittedName>
</protein>